<keyword evidence="1" id="KW-1133">Transmembrane helix</keyword>
<sequence length="54" mass="5982">METDLYTLGVLGMVLMCGWLVNHANAWSSSDLGQALRLQLVRSTDAIRGAPHRR</sequence>
<keyword evidence="1" id="KW-0812">Transmembrane</keyword>
<reference evidence="2 3" key="1">
    <citation type="submission" date="2024-03" db="EMBL/GenBank/DDBJ databases">
        <title>Novel species of the genus Variovorax.</title>
        <authorList>
            <person name="Liu Q."/>
            <person name="Xin Y.-H."/>
        </authorList>
    </citation>
    <scope>NUCLEOTIDE SEQUENCE [LARGE SCALE GENOMIC DNA]</scope>
    <source>
        <strain evidence="2 3">KACC 18899</strain>
    </source>
</reference>
<dbReference type="Proteomes" id="UP001365846">
    <property type="component" value="Unassembled WGS sequence"/>
</dbReference>
<proteinExistence type="predicted"/>
<feature type="transmembrane region" description="Helical" evidence="1">
    <location>
        <begin position="6"/>
        <end position="27"/>
    </location>
</feature>
<evidence type="ECO:0000313" key="2">
    <source>
        <dbReference type="EMBL" id="MEJ8813893.1"/>
    </source>
</evidence>
<protein>
    <submittedName>
        <fullName evidence="2">Uncharacterized protein</fullName>
    </submittedName>
</protein>
<gene>
    <name evidence="2" type="ORF">WKW77_22595</name>
</gene>
<organism evidence="2 3">
    <name type="scientific">Variovorax ureilyticus</name>
    <dbReference type="NCBI Taxonomy" id="1836198"/>
    <lineage>
        <taxon>Bacteria</taxon>
        <taxon>Pseudomonadati</taxon>
        <taxon>Pseudomonadota</taxon>
        <taxon>Betaproteobacteria</taxon>
        <taxon>Burkholderiales</taxon>
        <taxon>Comamonadaceae</taxon>
        <taxon>Variovorax</taxon>
    </lineage>
</organism>
<comment type="caution">
    <text evidence="2">The sequence shown here is derived from an EMBL/GenBank/DDBJ whole genome shotgun (WGS) entry which is preliminary data.</text>
</comment>
<evidence type="ECO:0000313" key="3">
    <source>
        <dbReference type="Proteomes" id="UP001365846"/>
    </source>
</evidence>
<accession>A0ABU8VJQ2</accession>
<keyword evidence="3" id="KW-1185">Reference proteome</keyword>
<evidence type="ECO:0000256" key="1">
    <source>
        <dbReference type="SAM" id="Phobius"/>
    </source>
</evidence>
<dbReference type="EMBL" id="JBBKZU010000010">
    <property type="protein sequence ID" value="MEJ8813893.1"/>
    <property type="molecule type" value="Genomic_DNA"/>
</dbReference>
<name>A0ABU8VJQ2_9BURK</name>
<dbReference type="RefSeq" id="WP_340359116.1">
    <property type="nucleotide sequence ID" value="NZ_JBBKZU010000010.1"/>
</dbReference>
<keyword evidence="1" id="KW-0472">Membrane</keyword>